<dbReference type="Proteomes" id="UP000571018">
    <property type="component" value="Unassembled WGS sequence"/>
</dbReference>
<gene>
    <name evidence="2" type="ORF">HW423_01715</name>
</gene>
<evidence type="ECO:0000313" key="2">
    <source>
        <dbReference type="EMBL" id="MBA5728503.1"/>
    </source>
</evidence>
<dbReference type="Pfam" id="PF21805">
    <property type="entry name" value="Imm5_like"/>
    <property type="match status" value="1"/>
</dbReference>
<dbReference type="RefSeq" id="WP_218930231.1">
    <property type="nucleotide sequence ID" value="NZ_JACAOA010000003.1"/>
</dbReference>
<dbReference type="EMBL" id="JACAOA010000003">
    <property type="protein sequence ID" value="MBA5728503.1"/>
    <property type="molecule type" value="Genomic_DNA"/>
</dbReference>
<keyword evidence="3" id="KW-1185">Reference proteome</keyword>
<protein>
    <recommendedName>
        <fullName evidence="1">Imm-5-like domain-containing protein</fullName>
    </recommendedName>
</protein>
<dbReference type="InterPro" id="IPR048667">
    <property type="entry name" value="Imm5-like"/>
</dbReference>
<organism evidence="2 3">
    <name type="scientific">Ruoffia halotolerans</name>
    <dbReference type="NCBI Taxonomy" id="2748684"/>
    <lineage>
        <taxon>Bacteria</taxon>
        <taxon>Bacillati</taxon>
        <taxon>Bacillota</taxon>
        <taxon>Bacilli</taxon>
        <taxon>Lactobacillales</taxon>
        <taxon>Aerococcaceae</taxon>
        <taxon>Ruoffia</taxon>
    </lineage>
</organism>
<sequence length="176" mass="19789">MRSLEGNILYQDSADLRLEIEELLQTILQKSLATWASQNAQNYLEYIDIEDESLKDSIITEASKVLEERIEAKLSAHQLRQTGFLANKLGQQSINDISKFSVNVFAQAVATGHMRGHAIVSSDYAIKVVNILYLHDEQAAINEIILINLFTGKISRRGFLLFSNNPFTCLEVNCAQ</sequence>
<reference evidence="2 3" key="1">
    <citation type="submission" date="2020-06" db="EMBL/GenBank/DDBJ databases">
        <title>Reclassification of Facklamia ignava, Facklamia soureckii and Facklami tabacinasalis as Falseniella iganva gen. nov., comb. nov., Hutsoniella ignava gen. nov., comb. nov., and Ruoffia tabacinasalis gen. nov., comb. nov and description of Ruoffia haltotolerans sp. nov., isolated from hypersaline Inland Sea of Qatar.</title>
        <authorList>
            <person name="Fotedar R."/>
            <person name="Sankaranarayanan K."/>
            <person name="Lawson P."/>
            <person name="Caldwell M."/>
            <person name="Zeyara A."/>
            <person name="Al Malki A."/>
            <person name="Ali M."/>
        </authorList>
    </citation>
    <scope>NUCLEOTIDE SEQUENCE [LARGE SCALE GENOMIC DNA]</scope>
    <source>
        <strain evidence="2 3">INB8</strain>
    </source>
</reference>
<comment type="caution">
    <text evidence="2">The sequence shown here is derived from an EMBL/GenBank/DDBJ whole genome shotgun (WGS) entry which is preliminary data.</text>
</comment>
<proteinExistence type="predicted"/>
<dbReference type="AlphaFoldDB" id="A0A839A460"/>
<accession>A0A839A460</accession>
<evidence type="ECO:0000313" key="3">
    <source>
        <dbReference type="Proteomes" id="UP000571018"/>
    </source>
</evidence>
<feature type="domain" description="Imm-5-like" evidence="1">
    <location>
        <begin position="23"/>
        <end position="137"/>
    </location>
</feature>
<name>A0A839A460_9LACT</name>
<evidence type="ECO:0000259" key="1">
    <source>
        <dbReference type="Pfam" id="PF21805"/>
    </source>
</evidence>